<dbReference type="Proteomes" id="UP001165590">
    <property type="component" value="Unassembled WGS sequence"/>
</dbReference>
<dbReference type="EMBL" id="JAIFZO010000002">
    <property type="protein sequence ID" value="MCX4236308.1"/>
    <property type="molecule type" value="Genomic_DNA"/>
</dbReference>
<comment type="caution">
    <text evidence="2">The sequence shown here is derived from an EMBL/GenBank/DDBJ whole genome shotgun (WGS) entry which is preliminary data.</text>
</comment>
<dbReference type="RefSeq" id="WP_267028835.1">
    <property type="nucleotide sequence ID" value="NZ_JAIFZO010000002.1"/>
</dbReference>
<evidence type="ECO:0000313" key="2">
    <source>
        <dbReference type="EMBL" id="MCX4236308.1"/>
    </source>
</evidence>
<feature type="compositionally biased region" description="Low complexity" evidence="1">
    <location>
        <begin position="15"/>
        <end position="24"/>
    </location>
</feature>
<gene>
    <name evidence="2" type="ORF">K3769_26750</name>
</gene>
<dbReference type="InterPro" id="IPR053789">
    <property type="entry name" value="TraA-like"/>
</dbReference>
<dbReference type="NCBIfam" id="NF041213">
    <property type="entry name" value="plasmid_TraA"/>
    <property type="match status" value="1"/>
</dbReference>
<sequence length="185" mass="19139">MASNSRARTANGRPASGANGAANKSNKFANAGAAAGGFIGAMGGSFVPPVNITVNNSKGAKGGVPGPRGGGSAFVLGDPEFNNTEDVRNYCNHARALMIQVGIELAMASKILEARLAQAQRLPGDNPIESRMRAKKVGWKLKRAADGATAAAKGAVGAYGAFTREYADIMRPRPQQAPPVNPFRF</sequence>
<protein>
    <submittedName>
        <fullName evidence="2">Sporulation protein SsgA</fullName>
    </submittedName>
</protein>
<accession>A0ABT3VD87</accession>
<proteinExistence type="predicted"/>
<evidence type="ECO:0000256" key="1">
    <source>
        <dbReference type="SAM" id="MobiDB-lite"/>
    </source>
</evidence>
<keyword evidence="3" id="KW-1185">Reference proteome</keyword>
<name>A0ABT3VD87_9ACTN</name>
<feature type="region of interest" description="Disordered" evidence="1">
    <location>
        <begin position="1"/>
        <end position="24"/>
    </location>
</feature>
<organism evidence="2 3">
    <name type="scientific">Streptomyces ortus</name>
    <dbReference type="NCBI Taxonomy" id="2867268"/>
    <lineage>
        <taxon>Bacteria</taxon>
        <taxon>Bacillati</taxon>
        <taxon>Actinomycetota</taxon>
        <taxon>Actinomycetes</taxon>
        <taxon>Kitasatosporales</taxon>
        <taxon>Streptomycetaceae</taxon>
        <taxon>Streptomyces</taxon>
    </lineage>
</organism>
<evidence type="ECO:0000313" key="3">
    <source>
        <dbReference type="Proteomes" id="UP001165590"/>
    </source>
</evidence>
<reference evidence="2" key="1">
    <citation type="journal article" date="2022" name="bioRxiv">
        <title>Discovery and biosynthetic assessment of Streptomyces ortus sp nov. isolated from a deep-sea sponge.</title>
        <authorList>
            <person name="Williams S.E."/>
        </authorList>
    </citation>
    <scope>NUCLEOTIDE SEQUENCE</scope>
    <source>
        <strain evidence="2">A15ISP2-DRY2</strain>
    </source>
</reference>